<dbReference type="AlphaFoldDB" id="A0A0G2E8M9"/>
<organism evidence="2 3">
    <name type="scientific">Diplodia seriata</name>
    <dbReference type="NCBI Taxonomy" id="420778"/>
    <lineage>
        <taxon>Eukaryota</taxon>
        <taxon>Fungi</taxon>
        <taxon>Dikarya</taxon>
        <taxon>Ascomycota</taxon>
        <taxon>Pezizomycotina</taxon>
        <taxon>Dothideomycetes</taxon>
        <taxon>Dothideomycetes incertae sedis</taxon>
        <taxon>Botryosphaeriales</taxon>
        <taxon>Botryosphaeriaceae</taxon>
        <taxon>Diplodia</taxon>
    </lineage>
</organism>
<dbReference type="Proteomes" id="UP000034182">
    <property type="component" value="Unassembled WGS sequence"/>
</dbReference>
<sequence>MAGALPNGDPLKQAVEKAKDAFSRLPNGDQVFLKCINSPFSIVEAVEEIQASQKGRKSARVLEGLQKYTSWLQNLSSVVDVAVQTQAGVTCPVWAPLKFVLQVVQDNSRASEEIARLLETLAGCIRKIQLFEELGLDPTLQIPLLELFADVVDFSVKALEYFGRRGFLQEK</sequence>
<evidence type="ECO:0000313" key="3">
    <source>
        <dbReference type="Proteomes" id="UP000034182"/>
    </source>
</evidence>
<accession>A0A0G2E8M9</accession>
<feature type="domain" description="DUF7708" evidence="1">
    <location>
        <begin position="65"/>
        <end position="164"/>
    </location>
</feature>
<dbReference type="EMBL" id="LAQI01000122">
    <property type="protein sequence ID" value="KKY18716.1"/>
    <property type="molecule type" value="Genomic_DNA"/>
</dbReference>
<gene>
    <name evidence="2" type="ORF">UCDDS831_g05809</name>
</gene>
<evidence type="ECO:0000313" key="2">
    <source>
        <dbReference type="EMBL" id="KKY18716.1"/>
    </source>
</evidence>
<reference evidence="2 3" key="2">
    <citation type="submission" date="2015-05" db="EMBL/GenBank/DDBJ databases">
        <title>Distinctive expansion of gene families associated with plant cell wall degradation and secondary metabolism in the genomes of grapevine trunk pathogens.</title>
        <authorList>
            <person name="Lawrence D.P."/>
            <person name="Travadon R."/>
            <person name="Rolshausen P.E."/>
            <person name="Baumgartner K."/>
        </authorList>
    </citation>
    <scope>NUCLEOTIDE SEQUENCE [LARGE SCALE GENOMIC DNA]</scope>
    <source>
        <strain evidence="2">DS831</strain>
    </source>
</reference>
<reference evidence="2 3" key="1">
    <citation type="submission" date="2015-03" db="EMBL/GenBank/DDBJ databases">
        <authorList>
            <person name="Morales-Cruz A."/>
            <person name="Amrine K.C."/>
            <person name="Cantu D."/>
        </authorList>
    </citation>
    <scope>NUCLEOTIDE SEQUENCE [LARGE SCALE GENOMIC DNA]</scope>
    <source>
        <strain evidence="2">DS831</strain>
    </source>
</reference>
<name>A0A0G2E8M9_9PEZI</name>
<evidence type="ECO:0000259" key="1">
    <source>
        <dbReference type="Pfam" id="PF24809"/>
    </source>
</evidence>
<dbReference type="Pfam" id="PF24809">
    <property type="entry name" value="DUF7708"/>
    <property type="match status" value="1"/>
</dbReference>
<dbReference type="InterPro" id="IPR056125">
    <property type="entry name" value="DUF7708"/>
</dbReference>
<comment type="caution">
    <text evidence="2">The sequence shown here is derived from an EMBL/GenBank/DDBJ whole genome shotgun (WGS) entry which is preliminary data.</text>
</comment>
<proteinExistence type="predicted"/>
<protein>
    <submittedName>
        <fullName evidence="2">Putative nacht domain protein</fullName>
    </submittedName>
</protein>